<dbReference type="OrthoDB" id="1655367at2"/>
<dbReference type="Proteomes" id="UP000260680">
    <property type="component" value="Unassembled WGS sequence"/>
</dbReference>
<evidence type="ECO:0000313" key="2">
    <source>
        <dbReference type="Proteomes" id="UP000260680"/>
    </source>
</evidence>
<dbReference type="EMBL" id="QOHO01000105">
    <property type="protein sequence ID" value="RFZ76111.1"/>
    <property type="molecule type" value="Genomic_DNA"/>
</dbReference>
<gene>
    <name evidence="1" type="ORF">DS742_25390</name>
</gene>
<dbReference type="RefSeq" id="WP_117419726.1">
    <property type="nucleotide sequence ID" value="NZ_QOHO01000105.1"/>
</dbReference>
<comment type="caution">
    <text evidence="1">The sequence shown here is derived from an EMBL/GenBank/DDBJ whole genome shotgun (WGS) entry which is preliminary data.</text>
</comment>
<organism evidence="1 2">
    <name type="scientific">Lacrimispora amygdalina</name>
    <dbReference type="NCBI Taxonomy" id="253257"/>
    <lineage>
        <taxon>Bacteria</taxon>
        <taxon>Bacillati</taxon>
        <taxon>Bacillota</taxon>
        <taxon>Clostridia</taxon>
        <taxon>Lachnospirales</taxon>
        <taxon>Lachnospiraceae</taxon>
        <taxon>Lacrimispora</taxon>
    </lineage>
</organism>
<accession>A0A3E2N5E5</accession>
<protein>
    <submittedName>
        <fullName evidence="1">Uncharacterized protein</fullName>
    </submittedName>
</protein>
<dbReference type="AlphaFoldDB" id="A0A3E2N5E5"/>
<name>A0A3E2N5E5_9FIRM</name>
<evidence type="ECO:0000313" key="1">
    <source>
        <dbReference type="EMBL" id="RFZ76111.1"/>
    </source>
</evidence>
<sequence length="123" mass="14063">MRHYDFPTYFYKEGEPPYLVAMNLQKDITTCIENNTKNICAWIMIQGLLASLEIWTANGEFVLSALSTFLDKVPDQAWVVQGLQPLLVPMQMGEVEVPEVVYFNPSDLEGYELCFPDDCKFAN</sequence>
<proteinExistence type="predicted"/>
<reference evidence="1 2" key="1">
    <citation type="submission" date="2018-07" db="EMBL/GenBank/DDBJ databases">
        <title>New species, Clostridium PI-S10-A1B.</title>
        <authorList>
            <person name="Krishna G."/>
            <person name="Summeta K."/>
            <person name="Shikha S."/>
            <person name="Prabhu P.B."/>
            <person name="Suresh K."/>
        </authorList>
    </citation>
    <scope>NUCLEOTIDE SEQUENCE [LARGE SCALE GENOMIC DNA]</scope>
    <source>
        <strain evidence="1 2">PI-S10-A1B</strain>
    </source>
</reference>